<dbReference type="EMBL" id="JANPWB010000016">
    <property type="protein sequence ID" value="KAJ1080430.1"/>
    <property type="molecule type" value="Genomic_DNA"/>
</dbReference>
<evidence type="ECO:0000256" key="7">
    <source>
        <dbReference type="ARBA" id="ARBA00023136"/>
    </source>
</evidence>
<dbReference type="Pfam" id="PF01094">
    <property type="entry name" value="ANF_receptor"/>
    <property type="match status" value="1"/>
</dbReference>
<gene>
    <name evidence="12" type="ORF">NDU88_000634</name>
</gene>
<dbReference type="InterPro" id="IPR000068">
    <property type="entry name" value="GPCR_3_Ca_sens_rcpt-rel"/>
</dbReference>
<dbReference type="PANTHER" id="PTHR24061">
    <property type="entry name" value="CALCIUM-SENSING RECEPTOR-RELATED"/>
    <property type="match status" value="1"/>
</dbReference>
<comment type="subcellular location">
    <subcellularLocation>
        <location evidence="1">Cell membrane</location>
        <topology evidence="1">Multi-pass membrane protein</topology>
    </subcellularLocation>
</comment>
<sequence length="536" mass="59726">MIATCDVQMMMNPGCHFPTYSVTGLFSDGDVILGGIFPFHDDAEFEKITFTIEPAPINCRRTPSQTYQGLQAMMFAVEEINHNNYLLPNTTLGFQIYDSCRVNQRSLQATLWMLTGQEKPVLNFCCQRELPLMGIIGDAGSSSSIVMARILGLYKFPQISYVSTSPLLSNRNQFPSFFRTITNDDLQAQGLAQLLVHFGWTWVGILVEDNDYGQQGYHLIKQELAKAGACIAFSENIILSRADRNALHIIQVIKNSTAKAIVIFSSDAGLVPLIDQMIVRNVSGKVFIASEGWSTSATLAIEKYNEFLSGTIGIGTHSGEIPGFKEYLDAINPVTSPDNVFLPEFWEDVFNCKWPPQKNATTFWDNESKLCTGHERIGSLQVDFNDGTNLRSSYNVYNAVYASAWSLHDLIFCKSHKDLNSKTACADINNFKPWQLLHYVKNVHFQSKSGEEIFFNQNGEVPVRYDIVSWQQGQERGLRQMTVGSYDSNAPHGQTIKVNTSGILWVSRASQWGNAHTAKGALMLQCLLGCLPDGVA</sequence>
<evidence type="ECO:0000256" key="10">
    <source>
        <dbReference type="ARBA" id="ARBA00023224"/>
    </source>
</evidence>
<keyword evidence="10" id="KW-0807">Transducer</keyword>
<dbReference type="PRINTS" id="PR00248">
    <property type="entry name" value="GPCRMGR"/>
</dbReference>
<dbReference type="PRINTS" id="PR00592">
    <property type="entry name" value="CASENSINGR"/>
</dbReference>
<dbReference type="GO" id="GO:0005886">
    <property type="term" value="C:plasma membrane"/>
    <property type="evidence" value="ECO:0007669"/>
    <property type="project" value="UniProtKB-SubCell"/>
</dbReference>
<evidence type="ECO:0000313" key="13">
    <source>
        <dbReference type="Proteomes" id="UP001066276"/>
    </source>
</evidence>
<evidence type="ECO:0000313" key="12">
    <source>
        <dbReference type="EMBL" id="KAJ1080430.1"/>
    </source>
</evidence>
<keyword evidence="4" id="KW-0732">Signal</keyword>
<evidence type="ECO:0000256" key="6">
    <source>
        <dbReference type="ARBA" id="ARBA00023040"/>
    </source>
</evidence>
<dbReference type="FunFam" id="3.40.50.2300:FF:000016">
    <property type="entry name" value="Taste 1 receptor member 2"/>
    <property type="match status" value="1"/>
</dbReference>
<keyword evidence="8" id="KW-0675">Receptor</keyword>
<keyword evidence="5" id="KW-1133">Transmembrane helix</keyword>
<dbReference type="InterPro" id="IPR001828">
    <property type="entry name" value="ANF_lig-bd_rcpt"/>
</dbReference>
<dbReference type="Proteomes" id="UP001066276">
    <property type="component" value="Chromosome 12"/>
</dbReference>
<dbReference type="InterPro" id="IPR028082">
    <property type="entry name" value="Peripla_BP_I"/>
</dbReference>
<evidence type="ECO:0000256" key="8">
    <source>
        <dbReference type="ARBA" id="ARBA00023170"/>
    </source>
</evidence>
<keyword evidence="7" id="KW-0472">Membrane</keyword>
<evidence type="ECO:0000256" key="2">
    <source>
        <dbReference type="ARBA" id="ARBA00022475"/>
    </source>
</evidence>
<dbReference type="GO" id="GO:0004930">
    <property type="term" value="F:G protein-coupled receptor activity"/>
    <property type="evidence" value="ECO:0007669"/>
    <property type="project" value="UniProtKB-KW"/>
</dbReference>
<dbReference type="InterPro" id="IPR000337">
    <property type="entry name" value="GPCR_3"/>
</dbReference>
<reference evidence="12" key="1">
    <citation type="journal article" date="2022" name="bioRxiv">
        <title>Sequencing and chromosome-scale assembly of the giantPleurodeles waltlgenome.</title>
        <authorList>
            <person name="Brown T."/>
            <person name="Elewa A."/>
            <person name="Iarovenko S."/>
            <person name="Subramanian E."/>
            <person name="Araus A.J."/>
            <person name="Petzold A."/>
            <person name="Susuki M."/>
            <person name="Suzuki K.-i.T."/>
            <person name="Hayashi T."/>
            <person name="Toyoda A."/>
            <person name="Oliveira C."/>
            <person name="Osipova E."/>
            <person name="Leigh N.D."/>
            <person name="Simon A."/>
            <person name="Yun M.H."/>
        </authorList>
    </citation>
    <scope>NUCLEOTIDE SEQUENCE</scope>
    <source>
        <strain evidence="12">20211129_DDA</strain>
        <tissue evidence="12">Liver</tissue>
    </source>
</reference>
<feature type="domain" description="Receptor ligand binding region" evidence="11">
    <location>
        <begin position="70"/>
        <end position="471"/>
    </location>
</feature>
<protein>
    <recommendedName>
        <fullName evidence="11">Receptor ligand binding region domain-containing protein</fullName>
    </recommendedName>
</protein>
<keyword evidence="13" id="KW-1185">Reference proteome</keyword>
<dbReference type="Gene3D" id="3.40.50.2300">
    <property type="match status" value="2"/>
</dbReference>
<dbReference type="PANTHER" id="PTHR24061:SF599">
    <property type="entry name" value="G-PROTEIN COUPLED RECEPTORS FAMILY 3 PROFILE DOMAIN-CONTAINING PROTEIN"/>
    <property type="match status" value="1"/>
</dbReference>
<organism evidence="12 13">
    <name type="scientific">Pleurodeles waltl</name>
    <name type="common">Iberian ribbed newt</name>
    <dbReference type="NCBI Taxonomy" id="8319"/>
    <lineage>
        <taxon>Eukaryota</taxon>
        <taxon>Metazoa</taxon>
        <taxon>Chordata</taxon>
        <taxon>Craniata</taxon>
        <taxon>Vertebrata</taxon>
        <taxon>Euteleostomi</taxon>
        <taxon>Amphibia</taxon>
        <taxon>Batrachia</taxon>
        <taxon>Caudata</taxon>
        <taxon>Salamandroidea</taxon>
        <taxon>Salamandridae</taxon>
        <taxon>Pleurodelinae</taxon>
        <taxon>Pleurodeles</taxon>
    </lineage>
</organism>
<keyword evidence="6" id="KW-0297">G-protein coupled receptor</keyword>
<proteinExistence type="predicted"/>
<evidence type="ECO:0000256" key="4">
    <source>
        <dbReference type="ARBA" id="ARBA00022729"/>
    </source>
</evidence>
<name>A0AAV7KNB3_PLEWA</name>
<dbReference type="AlphaFoldDB" id="A0AAV7KNB3"/>
<keyword evidence="3" id="KW-0812">Transmembrane</keyword>
<evidence type="ECO:0000256" key="1">
    <source>
        <dbReference type="ARBA" id="ARBA00004651"/>
    </source>
</evidence>
<evidence type="ECO:0000259" key="11">
    <source>
        <dbReference type="Pfam" id="PF01094"/>
    </source>
</evidence>
<dbReference type="FunFam" id="3.40.50.2300:FF:000728">
    <property type="entry name" value="Uncharacterized protein"/>
    <property type="match status" value="1"/>
</dbReference>
<accession>A0AAV7KNB3</accession>
<evidence type="ECO:0000256" key="5">
    <source>
        <dbReference type="ARBA" id="ARBA00022989"/>
    </source>
</evidence>
<evidence type="ECO:0000256" key="9">
    <source>
        <dbReference type="ARBA" id="ARBA00023180"/>
    </source>
</evidence>
<dbReference type="FunFam" id="3.40.50.2300:FF:000475">
    <property type="entry name" value="Olfactory receptor C family, g2"/>
    <property type="match status" value="1"/>
</dbReference>
<dbReference type="SUPFAM" id="SSF53822">
    <property type="entry name" value="Periplasmic binding protein-like I"/>
    <property type="match status" value="1"/>
</dbReference>
<evidence type="ECO:0000256" key="3">
    <source>
        <dbReference type="ARBA" id="ARBA00022692"/>
    </source>
</evidence>
<comment type="caution">
    <text evidence="12">The sequence shown here is derived from an EMBL/GenBank/DDBJ whole genome shotgun (WGS) entry which is preliminary data.</text>
</comment>
<keyword evidence="9" id="KW-0325">Glycoprotein</keyword>
<keyword evidence="2" id="KW-1003">Cell membrane</keyword>